<protein>
    <submittedName>
        <fullName evidence="2">Uncharacterized protein</fullName>
    </submittedName>
</protein>
<evidence type="ECO:0000313" key="3">
    <source>
        <dbReference type="Proteomes" id="UP001295423"/>
    </source>
</evidence>
<evidence type="ECO:0000256" key="1">
    <source>
        <dbReference type="SAM" id="MobiDB-lite"/>
    </source>
</evidence>
<gene>
    <name evidence="2" type="ORF">CYCCA115_LOCUS18052</name>
</gene>
<feature type="region of interest" description="Disordered" evidence="1">
    <location>
        <begin position="110"/>
        <end position="159"/>
    </location>
</feature>
<dbReference type="AlphaFoldDB" id="A0AAD2G1C3"/>
<feature type="compositionally biased region" description="Polar residues" evidence="1">
    <location>
        <begin position="142"/>
        <end position="159"/>
    </location>
</feature>
<feature type="compositionally biased region" description="Acidic residues" evidence="1">
    <location>
        <begin position="127"/>
        <end position="136"/>
    </location>
</feature>
<sequence length="251" mass="27324">MNKSEVHEGQIENKIIYLPYSSHNFEKLTTKTPTHPPETMMRQYFQNLAAETGVSQMTLVGDKASLPYFGPRRTSLSISFASSSKASSTSSSKKFLEVSEDDFAPSFPTRKLSSGSLTSLDDSSSSGDDDDNDDDSQLSNSRWVSTPTTRSKSYSPVSLTRKSLNRKNSGDLLAVGTIKSVFLRDIINAPTAVGGANEEATISTTLLTPPKRKESIEDSLFCLHNDTAGSGNVRRSRSADLVAPLVFHKCL</sequence>
<feature type="compositionally biased region" description="Low complexity" evidence="1">
    <location>
        <begin position="112"/>
        <end position="126"/>
    </location>
</feature>
<dbReference type="Proteomes" id="UP001295423">
    <property type="component" value="Unassembled WGS sequence"/>
</dbReference>
<evidence type="ECO:0000313" key="2">
    <source>
        <dbReference type="EMBL" id="CAJ1959633.1"/>
    </source>
</evidence>
<keyword evidence="3" id="KW-1185">Reference proteome</keyword>
<dbReference type="EMBL" id="CAKOGP040002014">
    <property type="protein sequence ID" value="CAJ1959633.1"/>
    <property type="molecule type" value="Genomic_DNA"/>
</dbReference>
<organism evidence="2 3">
    <name type="scientific">Cylindrotheca closterium</name>
    <dbReference type="NCBI Taxonomy" id="2856"/>
    <lineage>
        <taxon>Eukaryota</taxon>
        <taxon>Sar</taxon>
        <taxon>Stramenopiles</taxon>
        <taxon>Ochrophyta</taxon>
        <taxon>Bacillariophyta</taxon>
        <taxon>Bacillariophyceae</taxon>
        <taxon>Bacillariophycidae</taxon>
        <taxon>Bacillariales</taxon>
        <taxon>Bacillariaceae</taxon>
        <taxon>Cylindrotheca</taxon>
    </lineage>
</organism>
<proteinExistence type="predicted"/>
<name>A0AAD2G1C3_9STRA</name>
<reference evidence="2" key="1">
    <citation type="submission" date="2023-08" db="EMBL/GenBank/DDBJ databases">
        <authorList>
            <person name="Audoor S."/>
            <person name="Bilcke G."/>
        </authorList>
    </citation>
    <scope>NUCLEOTIDE SEQUENCE</scope>
</reference>
<accession>A0AAD2G1C3</accession>
<comment type="caution">
    <text evidence="2">The sequence shown here is derived from an EMBL/GenBank/DDBJ whole genome shotgun (WGS) entry which is preliminary data.</text>
</comment>